<gene>
    <name evidence="1" type="ordered locus">Cmaq_1012</name>
</gene>
<dbReference type="KEGG" id="cma:Cmaq_1012"/>
<sequence>MEPQACDKGELEGIVNQLLIDGLVNGIQNINPNETRVLASFAKDDFITYVKTLHGSRSLNYLCRLYRNGELKGFVNEWIELWVVKWRQRVKLMFRESQEDQGMEFTDDLKLVGKREVGKMGRLIRRALIENNEICGIDAVSNYLTMQFLRELIDLYGASRVNQMIKDNDPTVLSYVVSRVNDIAKTQQPLVVLFLKIDERRQLFMY</sequence>
<organism evidence="1 2">
    <name type="scientific">Caldivirga maquilingensis (strain ATCC 700844 / DSM 13496 / JCM 10307 / IC-167)</name>
    <dbReference type="NCBI Taxonomy" id="397948"/>
    <lineage>
        <taxon>Archaea</taxon>
        <taxon>Thermoproteota</taxon>
        <taxon>Thermoprotei</taxon>
        <taxon>Thermoproteales</taxon>
        <taxon>Thermoproteaceae</taxon>
        <taxon>Caldivirga</taxon>
    </lineage>
</organism>
<name>A8MDI7_CALMQ</name>
<dbReference type="RefSeq" id="WP_012186062.1">
    <property type="nucleotide sequence ID" value="NC_009954.1"/>
</dbReference>
<proteinExistence type="predicted"/>
<reference evidence="1 2" key="1">
    <citation type="submission" date="2007-10" db="EMBL/GenBank/DDBJ databases">
        <title>Complete sequence of Caldivirga maquilingensis IC-167.</title>
        <authorList>
            <consortium name="US DOE Joint Genome Institute"/>
            <person name="Copeland A."/>
            <person name="Lucas S."/>
            <person name="Lapidus A."/>
            <person name="Barry K."/>
            <person name="Glavina del Rio T."/>
            <person name="Dalin E."/>
            <person name="Tice H."/>
            <person name="Pitluck S."/>
            <person name="Saunders E."/>
            <person name="Brettin T."/>
            <person name="Bruce D."/>
            <person name="Detter J.C."/>
            <person name="Han C."/>
            <person name="Schmutz J."/>
            <person name="Larimer F."/>
            <person name="Land M."/>
            <person name="Hauser L."/>
            <person name="Kyrpides N."/>
            <person name="Ivanova N."/>
            <person name="Biddle J.F."/>
            <person name="Zhang Z."/>
            <person name="Fitz-Gibbon S.T."/>
            <person name="Lowe T.M."/>
            <person name="Saltikov C."/>
            <person name="House C.H."/>
            <person name="Richardson P."/>
        </authorList>
    </citation>
    <scope>NUCLEOTIDE SEQUENCE [LARGE SCALE GENOMIC DNA]</scope>
    <source>
        <strain evidence="2">ATCC 700844 / DSM 13496 / JCM 10307 / IC-167</strain>
    </source>
</reference>
<dbReference type="OrthoDB" id="31276at2157"/>
<dbReference type="Proteomes" id="UP000001137">
    <property type="component" value="Chromosome"/>
</dbReference>
<accession>A8MDI7</accession>
<dbReference type="AlphaFoldDB" id="A8MDI7"/>
<evidence type="ECO:0000313" key="1">
    <source>
        <dbReference type="EMBL" id="ABW01843.1"/>
    </source>
</evidence>
<dbReference type="HOGENOM" id="CLU_111004_0_0_2"/>
<protein>
    <submittedName>
        <fullName evidence="1">Uncharacterized protein</fullName>
    </submittedName>
</protein>
<dbReference type="EMBL" id="CP000852">
    <property type="protein sequence ID" value="ABW01843.1"/>
    <property type="molecule type" value="Genomic_DNA"/>
</dbReference>
<evidence type="ECO:0000313" key="2">
    <source>
        <dbReference type="Proteomes" id="UP000001137"/>
    </source>
</evidence>
<dbReference type="STRING" id="397948.Cmaq_1012"/>
<keyword evidence="2" id="KW-1185">Reference proteome</keyword>
<dbReference type="eggNOG" id="arCOG05487">
    <property type="taxonomic scope" value="Archaea"/>
</dbReference>
<dbReference type="GeneID" id="5710198"/>